<dbReference type="EMBL" id="RJVU01071502">
    <property type="protein sequence ID" value="ROI46707.1"/>
    <property type="molecule type" value="Genomic_DNA"/>
</dbReference>
<dbReference type="Proteomes" id="UP000281406">
    <property type="component" value="Unassembled WGS sequence"/>
</dbReference>
<keyword evidence="2" id="KW-1185">Reference proteome</keyword>
<sequence length="54" mass="6622">MRTLQKEHEKKLMLEFMEEEKMQQIKVSEKNRAMMIELLIEDEKLEQMMSVCCE</sequence>
<accession>A0A3N0XJN5</accession>
<comment type="caution">
    <text evidence="1">The sequence shown here is derived from an EMBL/GenBank/DDBJ whole genome shotgun (WGS) entry which is preliminary data.</text>
</comment>
<reference evidence="1 2" key="1">
    <citation type="submission" date="2018-10" db="EMBL/GenBank/DDBJ databases">
        <title>Genome assembly for a Yunnan-Guizhou Plateau 3E fish, Anabarilius grahami (Regan), and its evolutionary and genetic applications.</title>
        <authorList>
            <person name="Jiang W."/>
        </authorList>
    </citation>
    <scope>NUCLEOTIDE SEQUENCE [LARGE SCALE GENOMIC DNA]</scope>
    <source>
        <strain evidence="1">AG-KIZ</strain>
        <tissue evidence="1">Muscle</tissue>
    </source>
</reference>
<proteinExistence type="predicted"/>
<gene>
    <name evidence="1" type="ORF">DPX16_7825</name>
</gene>
<organism evidence="1 2">
    <name type="scientific">Anabarilius grahami</name>
    <name type="common">Kanglang fish</name>
    <name type="synonym">Barilius grahami</name>
    <dbReference type="NCBI Taxonomy" id="495550"/>
    <lineage>
        <taxon>Eukaryota</taxon>
        <taxon>Metazoa</taxon>
        <taxon>Chordata</taxon>
        <taxon>Craniata</taxon>
        <taxon>Vertebrata</taxon>
        <taxon>Euteleostomi</taxon>
        <taxon>Actinopterygii</taxon>
        <taxon>Neopterygii</taxon>
        <taxon>Teleostei</taxon>
        <taxon>Ostariophysi</taxon>
        <taxon>Cypriniformes</taxon>
        <taxon>Xenocyprididae</taxon>
        <taxon>Xenocypridinae</taxon>
        <taxon>Xenocypridinae incertae sedis</taxon>
        <taxon>Anabarilius</taxon>
    </lineage>
</organism>
<protein>
    <submittedName>
        <fullName evidence="1">Uncharacterized protein</fullName>
    </submittedName>
</protein>
<evidence type="ECO:0000313" key="2">
    <source>
        <dbReference type="Proteomes" id="UP000281406"/>
    </source>
</evidence>
<evidence type="ECO:0000313" key="1">
    <source>
        <dbReference type="EMBL" id="ROI46707.1"/>
    </source>
</evidence>
<name>A0A3N0XJN5_ANAGA</name>
<dbReference type="AlphaFoldDB" id="A0A3N0XJN5"/>